<keyword evidence="1 2" id="KW-0732">Signal</keyword>
<accession>A0ABP8I9S4</accession>
<comment type="caution">
    <text evidence="5">The sequence shown here is derived from an EMBL/GenBank/DDBJ whole genome shotgun (WGS) entry which is preliminary data.</text>
</comment>
<gene>
    <name evidence="5" type="ORF">GCM10023185_16230</name>
</gene>
<feature type="signal peptide" evidence="2">
    <location>
        <begin position="1"/>
        <end position="22"/>
    </location>
</feature>
<dbReference type="SUPFAM" id="SSF69318">
    <property type="entry name" value="Integrin alpha N-terminal domain"/>
    <property type="match status" value="1"/>
</dbReference>
<feature type="domain" description="Secretion system C-terminal sorting" evidence="4">
    <location>
        <begin position="511"/>
        <end position="588"/>
    </location>
</feature>
<organism evidence="5 6">
    <name type="scientific">Hymenobacter saemangeumensis</name>
    <dbReference type="NCBI Taxonomy" id="1084522"/>
    <lineage>
        <taxon>Bacteria</taxon>
        <taxon>Pseudomonadati</taxon>
        <taxon>Bacteroidota</taxon>
        <taxon>Cytophagia</taxon>
        <taxon>Cytophagales</taxon>
        <taxon>Hymenobacteraceae</taxon>
        <taxon>Hymenobacter</taxon>
    </lineage>
</organism>
<evidence type="ECO:0000256" key="2">
    <source>
        <dbReference type="SAM" id="SignalP"/>
    </source>
</evidence>
<feature type="chain" id="PRO_5046534868" description="T9SS type A sorting domain-containing protein" evidence="2">
    <location>
        <begin position="23"/>
        <end position="589"/>
    </location>
</feature>
<keyword evidence="6" id="KW-1185">Reference proteome</keyword>
<dbReference type="Pfam" id="PF13205">
    <property type="entry name" value="Big_5"/>
    <property type="match status" value="1"/>
</dbReference>
<sequence>MKNCYLLVAGAVLLTQSGWAQAPLLLNSQTPGRNASAVPYSSAVTMTFSQPLASSQAGMSGVQAYAGQRTGRLAGTSTVNGNTLTFQPARNFKPGELVNLTVPAGGVQSSSGQPLSQAYVAQFRVGAVGGTGVFTGGSDASVGSSPRSLTVGDVDNDGDVDLLSADWPSGSPSTVSIRLNNGLGVYSGTQSVTPAGAANGLLLADVDADADLDLVLTIGNNNLLQVFANNGQGQFTAAGSVQVPSFPSNVVAADADGDGDLDLLVACTNGTGVVALLTNNGAGTFRVATTFAAGASNCGPVDLAAVDIDNDGDLDVLTDNSFNNTVGVALNNNGVFTPAGTTAVALGTTGLLQRRIAVADLNQDGNPDFITCNSSFSAGSISVRYGNGQGQFTGGYELTTGPQPFDLTLADVNGDGLPDLLTASNATSGVVNVRLGNGNGTFGTGTSSQGTDVVIADRPQALAAADVDGDGDLDLLTVNRPYNGSASIRLNGGSSAPLAATASTFNQLTELYPNPATGQVSVVLPAASSASSATLTLTDALGRGVRSATVALGAGGTTAGLDLGGVPAGLYTVRVQAGGLVAVRKLVVN</sequence>
<dbReference type="EMBL" id="BAABGZ010000016">
    <property type="protein sequence ID" value="GAA4354411.1"/>
    <property type="molecule type" value="Genomic_DNA"/>
</dbReference>
<evidence type="ECO:0000313" key="5">
    <source>
        <dbReference type="EMBL" id="GAA4354411.1"/>
    </source>
</evidence>
<dbReference type="Pfam" id="PF18962">
    <property type="entry name" value="Por_Secre_tail"/>
    <property type="match status" value="1"/>
</dbReference>
<dbReference type="Gene3D" id="2.60.40.3710">
    <property type="match status" value="1"/>
</dbReference>
<dbReference type="InterPro" id="IPR013517">
    <property type="entry name" value="FG-GAP"/>
</dbReference>
<feature type="domain" description="SbsA Ig-like" evidence="3">
    <location>
        <begin position="23"/>
        <end position="124"/>
    </location>
</feature>
<reference evidence="6" key="1">
    <citation type="journal article" date="2019" name="Int. J. Syst. Evol. Microbiol.">
        <title>The Global Catalogue of Microorganisms (GCM) 10K type strain sequencing project: providing services to taxonomists for standard genome sequencing and annotation.</title>
        <authorList>
            <consortium name="The Broad Institute Genomics Platform"/>
            <consortium name="The Broad Institute Genome Sequencing Center for Infectious Disease"/>
            <person name="Wu L."/>
            <person name="Ma J."/>
        </authorList>
    </citation>
    <scope>NUCLEOTIDE SEQUENCE [LARGE SCALE GENOMIC DNA]</scope>
    <source>
        <strain evidence="6">JCM 17923</strain>
    </source>
</reference>
<evidence type="ECO:0000256" key="1">
    <source>
        <dbReference type="ARBA" id="ARBA00022729"/>
    </source>
</evidence>
<proteinExistence type="predicted"/>
<name>A0ABP8I9S4_9BACT</name>
<dbReference type="InterPro" id="IPR028994">
    <property type="entry name" value="Integrin_alpha_N"/>
</dbReference>
<dbReference type="Proteomes" id="UP001501153">
    <property type="component" value="Unassembled WGS sequence"/>
</dbReference>
<evidence type="ECO:0000313" key="6">
    <source>
        <dbReference type="Proteomes" id="UP001501153"/>
    </source>
</evidence>
<dbReference type="Pfam" id="PF13517">
    <property type="entry name" value="FG-GAP_3"/>
    <property type="match status" value="3"/>
</dbReference>
<evidence type="ECO:0000259" key="4">
    <source>
        <dbReference type="Pfam" id="PF18962"/>
    </source>
</evidence>
<dbReference type="NCBIfam" id="TIGR04183">
    <property type="entry name" value="Por_Secre_tail"/>
    <property type="match status" value="1"/>
</dbReference>
<dbReference type="InterPro" id="IPR026444">
    <property type="entry name" value="Secre_tail"/>
</dbReference>
<dbReference type="PANTHER" id="PTHR46580">
    <property type="entry name" value="SENSOR KINASE-RELATED"/>
    <property type="match status" value="1"/>
</dbReference>
<evidence type="ECO:0000259" key="3">
    <source>
        <dbReference type="Pfam" id="PF13205"/>
    </source>
</evidence>
<dbReference type="InterPro" id="IPR032812">
    <property type="entry name" value="SbsA_Ig"/>
</dbReference>
<dbReference type="Gene3D" id="2.130.10.130">
    <property type="entry name" value="Integrin alpha, N-terminal"/>
    <property type="match status" value="1"/>
</dbReference>
<dbReference type="RefSeq" id="WP_345235523.1">
    <property type="nucleotide sequence ID" value="NZ_BAABGZ010000016.1"/>
</dbReference>
<evidence type="ECO:0008006" key="7">
    <source>
        <dbReference type="Google" id="ProtNLM"/>
    </source>
</evidence>
<protein>
    <recommendedName>
        <fullName evidence="7">T9SS type A sorting domain-containing protein</fullName>
    </recommendedName>
</protein>